<dbReference type="eggNOG" id="COG1902">
    <property type="taxonomic scope" value="Bacteria"/>
</dbReference>
<gene>
    <name evidence="7" type="ordered locus">DSY3515</name>
</gene>
<dbReference type="InterPro" id="IPR044152">
    <property type="entry name" value="YqjM-like"/>
</dbReference>
<keyword evidence="5" id="KW-0560">Oxidoreductase</keyword>
<dbReference type="Proteomes" id="UP000001946">
    <property type="component" value="Chromosome"/>
</dbReference>
<evidence type="ECO:0000256" key="3">
    <source>
        <dbReference type="ARBA" id="ARBA00022643"/>
    </source>
</evidence>
<dbReference type="HOGENOM" id="CLU_012153_2_3_9"/>
<dbReference type="GO" id="GO:0003959">
    <property type="term" value="F:NADPH dehydrogenase activity"/>
    <property type="evidence" value="ECO:0007669"/>
    <property type="project" value="InterPro"/>
</dbReference>
<dbReference type="InterPro" id="IPR001155">
    <property type="entry name" value="OxRdtase_FMN_N"/>
</dbReference>
<dbReference type="GO" id="GO:0010181">
    <property type="term" value="F:FMN binding"/>
    <property type="evidence" value="ECO:0007669"/>
    <property type="project" value="InterPro"/>
</dbReference>
<organism evidence="7 8">
    <name type="scientific">Desulfitobacterium hafniense (strain Y51)</name>
    <dbReference type="NCBI Taxonomy" id="138119"/>
    <lineage>
        <taxon>Bacteria</taxon>
        <taxon>Bacillati</taxon>
        <taxon>Bacillota</taxon>
        <taxon>Clostridia</taxon>
        <taxon>Eubacteriales</taxon>
        <taxon>Desulfitobacteriaceae</taxon>
        <taxon>Desulfitobacterium</taxon>
    </lineage>
</organism>
<dbReference type="PROSITE" id="PS50206">
    <property type="entry name" value="RHODANESE_3"/>
    <property type="match status" value="1"/>
</dbReference>
<keyword evidence="2" id="KW-0285">Flavoprotein</keyword>
<dbReference type="InterPro" id="IPR001763">
    <property type="entry name" value="Rhodanese-like_dom"/>
</dbReference>
<feature type="domain" description="Rhodanese" evidence="6">
    <location>
        <begin position="242"/>
        <end position="275"/>
    </location>
</feature>
<dbReference type="InterPro" id="IPR013785">
    <property type="entry name" value="Aldolase_TIM"/>
</dbReference>
<dbReference type="SUPFAM" id="SSF51395">
    <property type="entry name" value="FMN-linked oxidoreductases"/>
    <property type="match status" value="1"/>
</dbReference>
<evidence type="ECO:0000256" key="5">
    <source>
        <dbReference type="ARBA" id="ARBA00023002"/>
    </source>
</evidence>
<evidence type="ECO:0000256" key="4">
    <source>
        <dbReference type="ARBA" id="ARBA00022857"/>
    </source>
</evidence>
<dbReference type="CDD" id="cd02803">
    <property type="entry name" value="OYE_like_FMN_family"/>
    <property type="match status" value="1"/>
</dbReference>
<evidence type="ECO:0000313" key="8">
    <source>
        <dbReference type="Proteomes" id="UP000001946"/>
    </source>
</evidence>
<evidence type="ECO:0000259" key="6">
    <source>
        <dbReference type="PROSITE" id="PS50206"/>
    </source>
</evidence>
<dbReference type="Gene3D" id="3.20.20.70">
    <property type="entry name" value="Aldolase class I"/>
    <property type="match status" value="1"/>
</dbReference>
<keyword evidence="8" id="KW-1185">Reference proteome</keyword>
<dbReference type="GO" id="GO:0050661">
    <property type="term" value="F:NADP binding"/>
    <property type="evidence" value="ECO:0007669"/>
    <property type="project" value="InterPro"/>
</dbReference>
<evidence type="ECO:0000256" key="1">
    <source>
        <dbReference type="ARBA" id="ARBA00001917"/>
    </source>
</evidence>
<name>Q24RN8_DESHY</name>
<dbReference type="AlphaFoldDB" id="Q24RN8"/>
<comment type="cofactor">
    <cofactor evidence="1">
        <name>FMN</name>
        <dbReference type="ChEBI" id="CHEBI:58210"/>
    </cofactor>
</comment>
<evidence type="ECO:0000313" key="7">
    <source>
        <dbReference type="EMBL" id="BAE85304.1"/>
    </source>
</evidence>
<dbReference type="EMBL" id="AP008230">
    <property type="protein sequence ID" value="BAE85304.1"/>
    <property type="molecule type" value="Genomic_DNA"/>
</dbReference>
<evidence type="ECO:0000256" key="2">
    <source>
        <dbReference type="ARBA" id="ARBA00022630"/>
    </source>
</evidence>
<accession>Q24RN8</accession>
<dbReference type="Pfam" id="PF00724">
    <property type="entry name" value="Oxidored_FMN"/>
    <property type="match status" value="1"/>
</dbReference>
<reference evidence="7 8" key="1">
    <citation type="journal article" date="2006" name="J. Bacteriol.">
        <title>Complete genome sequence of the dehalorespiring bacterium Desulfitobacterium hafniense Y51 and comparison with Dehalococcoides ethenogenes 195.</title>
        <authorList>
            <person name="Nonaka H."/>
            <person name="Keresztes G."/>
            <person name="Shinoda Y."/>
            <person name="Ikenaga Y."/>
            <person name="Abe M."/>
            <person name="Naito K."/>
            <person name="Inatomi K."/>
            <person name="Furukawa K."/>
            <person name="Inui M."/>
            <person name="Yukawa H."/>
        </authorList>
    </citation>
    <scope>NUCLEOTIDE SEQUENCE [LARGE SCALE GENOMIC DNA]</scope>
    <source>
        <strain evidence="7 8">Y51</strain>
    </source>
</reference>
<proteinExistence type="predicted"/>
<dbReference type="PANTHER" id="PTHR43303">
    <property type="entry name" value="NADPH DEHYDROGENASE C23G7.10C-RELATED"/>
    <property type="match status" value="1"/>
</dbReference>
<dbReference type="PANTHER" id="PTHR43303:SF4">
    <property type="entry name" value="NADPH DEHYDROGENASE C23G7.10C-RELATED"/>
    <property type="match status" value="1"/>
</dbReference>
<sequence length="344" mass="37767">MIVMLPLFEPIRIKDLEIKNRIVMPPMALDIATEQGAITHKLIEHYRMRTRGVGMIIVEHAYVNPEGKAHPRQLGIHRDDLIPALEHLAAEIHKQGAVVGIQISHGGARSMGNICGPSSIQSQYLTRFGEADRKNCRVLPRKLDQEGIKGIIADFARAARRAQKAGFDFVEIHGAHGYLVNQFYSPLTNIRHDEYGGSLERRLTFPLEVVKSVRRAVGRSMPVFYRLGADDRLPGGNTVQDSALAAQALEAAGVDCLDLSGGISGYLRHGEEGFFAYMGQAIKPQVTIPVMVTGGIKTGNKANEMIAGGIADFVGVGRTLLKENEWAYKEWVRMGSGTCPYQAI</sequence>
<dbReference type="KEGG" id="dsy:DSY3515"/>
<keyword evidence="4" id="KW-0521">NADP</keyword>
<protein>
    <recommendedName>
        <fullName evidence="6">Rhodanese domain-containing protein</fullName>
    </recommendedName>
</protein>
<dbReference type="STRING" id="138119.DSY3515"/>
<keyword evidence="3" id="KW-0288">FMN</keyword>